<evidence type="ECO:0000256" key="15">
    <source>
        <dbReference type="HAMAP-Rule" id="MF_03065"/>
    </source>
</evidence>
<dbReference type="InterPro" id="IPR006554">
    <property type="entry name" value="Helicase-like_DEXD_c2"/>
</dbReference>
<dbReference type="CDD" id="cd17970">
    <property type="entry name" value="DEAHc_FancJ"/>
    <property type="match status" value="1"/>
</dbReference>
<dbReference type="NCBIfam" id="TIGR00604">
    <property type="entry name" value="rad3"/>
    <property type="match status" value="1"/>
</dbReference>
<keyword evidence="3 15" id="KW-0479">Metal-binding</keyword>
<evidence type="ECO:0000313" key="17">
    <source>
        <dbReference type="EMBL" id="CAH3030071.1"/>
    </source>
</evidence>
<dbReference type="Gene3D" id="1.20.1160.20">
    <property type="match status" value="1"/>
</dbReference>
<evidence type="ECO:0000256" key="4">
    <source>
        <dbReference type="ARBA" id="ARBA00022741"/>
    </source>
</evidence>
<comment type="function">
    <text evidence="15">A probable ATP-dependent DNA helicase implicated in DNA repair and the maintenance of genomic stability. Acts as an anti-recombinase to counteract toxic recombination and limit crossover during meiosis. Regulates meiotic recombination and crossover homeostasis by physically dissociating strand invasion events and thereby promotes noncrossover repair by meiotic synthesis dependent strand annealing (SDSA) as well as disassembly of D loop recombination intermediates.</text>
</comment>
<feature type="domain" description="Helicase ATP-binding" evidence="16">
    <location>
        <begin position="7"/>
        <end position="339"/>
    </location>
</feature>
<comment type="similarity">
    <text evidence="15">Belongs to the helicase family. RAD3/XPD subfamily.</text>
</comment>
<dbReference type="InterPro" id="IPR014013">
    <property type="entry name" value="Helic_SF1/SF2_ATP-bd_DinG/Rad3"/>
</dbReference>
<dbReference type="InterPro" id="IPR010614">
    <property type="entry name" value="RAD3-like_helicase_DEAD"/>
</dbReference>
<keyword evidence="8 15" id="KW-0067">ATP-binding</keyword>
<dbReference type="PANTHER" id="PTHR11472:SF34">
    <property type="entry name" value="REGULATOR OF TELOMERE ELONGATION HELICASE 1"/>
    <property type="match status" value="1"/>
</dbReference>
<keyword evidence="12 15" id="KW-0234">DNA repair</keyword>
<keyword evidence="10 15" id="KW-0411">Iron-sulfur</keyword>
<feature type="binding site" evidence="15">
    <location>
        <position position="170"/>
    </location>
    <ligand>
        <name>[4Fe-4S] cluster</name>
        <dbReference type="ChEBI" id="CHEBI:49883"/>
    </ligand>
</feature>
<dbReference type="InterPro" id="IPR027417">
    <property type="entry name" value="P-loop_NTPase"/>
</dbReference>
<evidence type="ECO:0000256" key="14">
    <source>
        <dbReference type="ARBA" id="ARBA00023242"/>
    </source>
</evidence>
<reference evidence="17 18" key="1">
    <citation type="submission" date="2022-05" db="EMBL/GenBank/DDBJ databases">
        <authorList>
            <consortium name="Genoscope - CEA"/>
            <person name="William W."/>
        </authorList>
    </citation>
    <scope>NUCLEOTIDE SEQUENCE [LARGE SCALE GENOMIC DNA]</scope>
</reference>
<evidence type="ECO:0000256" key="11">
    <source>
        <dbReference type="ARBA" id="ARBA00023125"/>
    </source>
</evidence>
<dbReference type="SUPFAM" id="SSF52540">
    <property type="entry name" value="P-loop containing nucleoside triphosphate hydrolases"/>
    <property type="match status" value="1"/>
</dbReference>
<evidence type="ECO:0000256" key="12">
    <source>
        <dbReference type="ARBA" id="ARBA00023204"/>
    </source>
</evidence>
<dbReference type="InterPro" id="IPR030845">
    <property type="entry name" value="RTEL1"/>
</dbReference>
<sequence>MVQIHIRGVSIEFPFTPYDCQVSYMEKVIQCLQEKKNGILESPTGTGKTLCLLCATLAWREAYVAKLQLNQRLSADQGGSNYVEKLGAELQQAANGDSWSAQDGNDKASFFEPPRVLYASRTHSQLSQAVQELKNTIYRPKVSIIGSREQLCINNEVLKQETNSGKVHFCRAKVQARNCHFYSNLEANKANKDFTQSILDIEDLTELGQKHRVCPYYMARELKTGADIIFMPYNYLLDVKSRKANNVDISGSIILFDEAHNLEKMCEETASFDLTSFDIASCIEDVAQCIEFVECREHNELDVDEGTGDVDVSKEDLARLKSLFIELERLIDAQELPKNGDGLTKPGRFMFELLSKINITSSSKDQVLEVLDKCNSLLIGDTRKFKGKHFALQKFSDALQIVFSKDSLQHSASADPSLFFKVHIQLEPDSNKKKKNLDVWTTGSKISKQGSRTLSYWCFSPGHAMKDLASHGLRSIVLTSGTLSPLTSFKTEMQISFPVQLENPHVIERHQMMVGVVTKSPDGANLNSSYETRFTTEYMTGLGNAMVNFARTVPNGLLVFFPSYPVMNKCLEHWQGSGTWSRLEQHKPIFAEPRGKGEFVETMEQFYEKINDPNHNGATFFAVCRGKVSEGLDFADINGRAVVITGLPFPPKMDAKVRLKMSFLDENIKKVGHSTQGLSGRQWYRQQASRAVNQAVGRVIRHKQDFGAILLCDMRFTYPDAIHQLPAWLRPYVKVYNEFGLVQRDLIQFFRNADKTVDKSSIKVKGIKRQANKTGGSLPSAGCSAAENELHNIQPETMSSLRSKTVEIASLTENFLREASVSSVQLKYVYKSSGMKQAVNTTKQASLIESLTNSESALEVDVHHKSPEQKGTTLSEAIMKRKEGNIQPKPKRVLKVVKVKETTSKQPENQEVSSKLQKFNDAKEYVMKVRKSLGDDHYRRFSEILVNYKQRRELGALIEGLKKLFLRSEEQYPLFLGFSSYIRDPADKMRFFQAYTDITGLVVPSDYIAGLKVEKGEQSCLENDDCKVGKKRKTGESDCIVSAEPSEKKTKTQGKDKVIYDVTNYYFREINTYTEVELKRLKNIKSIKTVKLSFEFSNVWLVQCGSRESIP</sequence>
<dbReference type="InterPro" id="IPR057498">
    <property type="entry name" value="Rtel1_ARCH"/>
</dbReference>
<evidence type="ECO:0000259" key="16">
    <source>
        <dbReference type="PROSITE" id="PS51193"/>
    </source>
</evidence>
<organism evidence="17 18">
    <name type="scientific">Porites evermanni</name>
    <dbReference type="NCBI Taxonomy" id="104178"/>
    <lineage>
        <taxon>Eukaryota</taxon>
        <taxon>Metazoa</taxon>
        <taxon>Cnidaria</taxon>
        <taxon>Anthozoa</taxon>
        <taxon>Hexacorallia</taxon>
        <taxon>Scleractinia</taxon>
        <taxon>Fungiina</taxon>
        <taxon>Poritidae</taxon>
        <taxon>Porites</taxon>
    </lineage>
</organism>
<evidence type="ECO:0000256" key="3">
    <source>
        <dbReference type="ARBA" id="ARBA00022723"/>
    </source>
</evidence>
<dbReference type="Pfam" id="PF23116">
    <property type="entry name" value="HHD_RTEL1"/>
    <property type="match status" value="1"/>
</dbReference>
<keyword evidence="7 15" id="KW-0347">Helicase</keyword>
<keyword evidence="14 15" id="KW-0539">Nucleus</keyword>
<keyword evidence="18" id="KW-1185">Reference proteome</keyword>
<dbReference type="CDD" id="cd18788">
    <property type="entry name" value="SF2_C_XPD"/>
    <property type="match status" value="1"/>
</dbReference>
<dbReference type="Gene3D" id="3.40.50.300">
    <property type="entry name" value="P-loop containing nucleotide triphosphate hydrolases"/>
    <property type="match status" value="2"/>
</dbReference>
<gene>
    <name evidence="17" type="ORF">PEVE_00037306</name>
</gene>
<comment type="catalytic activity">
    <reaction evidence="15">
        <text>ATP + H2O = ADP + phosphate + H(+)</text>
        <dbReference type="Rhea" id="RHEA:13065"/>
        <dbReference type="ChEBI" id="CHEBI:15377"/>
        <dbReference type="ChEBI" id="CHEBI:15378"/>
        <dbReference type="ChEBI" id="CHEBI:30616"/>
        <dbReference type="ChEBI" id="CHEBI:43474"/>
        <dbReference type="ChEBI" id="CHEBI:456216"/>
    </reaction>
</comment>
<proteinExistence type="inferred from homology"/>
<evidence type="ECO:0000313" key="18">
    <source>
        <dbReference type="Proteomes" id="UP001159427"/>
    </source>
</evidence>
<dbReference type="Proteomes" id="UP001159427">
    <property type="component" value="Unassembled WGS sequence"/>
</dbReference>
<dbReference type="SMART" id="SM00491">
    <property type="entry name" value="HELICc2"/>
    <property type="match status" value="1"/>
</dbReference>
<accession>A0ABN8MK05</accession>
<feature type="binding site" evidence="15">
    <location>
        <position position="179"/>
    </location>
    <ligand>
        <name>[4Fe-4S] cluster</name>
        <dbReference type="ChEBI" id="CHEBI:49883"/>
    </ligand>
</feature>
<dbReference type="Pfam" id="PF06733">
    <property type="entry name" value="DEAD_2"/>
    <property type="match status" value="1"/>
</dbReference>
<keyword evidence="13 15" id="KW-0413">Isomerase</keyword>
<dbReference type="InterPro" id="IPR006555">
    <property type="entry name" value="ATP-dep_Helicase_C"/>
</dbReference>
<feature type="binding site" evidence="15">
    <location>
        <position position="152"/>
    </location>
    <ligand>
        <name>[4Fe-4S] cluster</name>
        <dbReference type="ChEBI" id="CHEBI:49883"/>
    </ligand>
</feature>
<dbReference type="SMART" id="SM00488">
    <property type="entry name" value="DEXDc2"/>
    <property type="match status" value="1"/>
</dbReference>
<evidence type="ECO:0000256" key="7">
    <source>
        <dbReference type="ARBA" id="ARBA00022806"/>
    </source>
</evidence>
<dbReference type="Pfam" id="PF13307">
    <property type="entry name" value="Helicase_C_2"/>
    <property type="match status" value="1"/>
</dbReference>
<protein>
    <recommendedName>
        <fullName evidence="15">Regulator of telomere elongation helicase 1 homolog</fullName>
        <ecNumber evidence="15">5.6.2.-</ecNumber>
    </recommendedName>
</protein>
<keyword evidence="11 15" id="KW-0238">DNA-binding</keyword>
<dbReference type="EC" id="5.6.2.-" evidence="15"/>
<comment type="subcellular location">
    <subcellularLocation>
        <location evidence="1 15">Nucleus</location>
    </subcellularLocation>
</comment>
<keyword evidence="2 15" id="KW-0004">4Fe-4S</keyword>
<comment type="caution">
    <text evidence="17">The sequence shown here is derived from an EMBL/GenBank/DDBJ whole genome shotgun (WGS) entry which is preliminary data.</text>
</comment>
<evidence type="ECO:0000256" key="5">
    <source>
        <dbReference type="ARBA" id="ARBA00022763"/>
    </source>
</evidence>
<evidence type="ECO:0000256" key="13">
    <source>
        <dbReference type="ARBA" id="ARBA00023235"/>
    </source>
</evidence>
<dbReference type="EMBL" id="CALNXI010000609">
    <property type="protein sequence ID" value="CAH3030071.1"/>
    <property type="molecule type" value="Genomic_DNA"/>
</dbReference>
<evidence type="ECO:0000256" key="2">
    <source>
        <dbReference type="ARBA" id="ARBA00022485"/>
    </source>
</evidence>
<dbReference type="PANTHER" id="PTHR11472">
    <property type="entry name" value="DNA REPAIR DEAD HELICASE RAD3/XP-D SUBFAMILY MEMBER"/>
    <property type="match status" value="1"/>
</dbReference>
<evidence type="ECO:0000256" key="1">
    <source>
        <dbReference type="ARBA" id="ARBA00004123"/>
    </source>
</evidence>
<keyword evidence="4 15" id="KW-0547">Nucleotide-binding</keyword>
<dbReference type="Pfam" id="PF23109">
    <property type="entry name" value="ARCH_RTEL1"/>
    <property type="match status" value="1"/>
</dbReference>
<dbReference type="InterPro" id="IPR045028">
    <property type="entry name" value="DinG/Rad3-like"/>
</dbReference>
<evidence type="ECO:0000256" key="8">
    <source>
        <dbReference type="ARBA" id="ARBA00022840"/>
    </source>
</evidence>
<keyword evidence="5 15" id="KW-0227">DNA damage</keyword>
<keyword evidence="9 15" id="KW-0408">Iron</keyword>
<evidence type="ECO:0000256" key="9">
    <source>
        <dbReference type="ARBA" id="ARBA00023004"/>
    </source>
</evidence>
<evidence type="ECO:0000256" key="10">
    <source>
        <dbReference type="ARBA" id="ARBA00023014"/>
    </source>
</evidence>
<dbReference type="InterPro" id="IPR013020">
    <property type="entry name" value="Rad3/Chl1-like"/>
</dbReference>
<keyword evidence="6 15" id="KW-0378">Hydrolase</keyword>
<feature type="binding site" evidence="15">
    <location>
        <position position="214"/>
    </location>
    <ligand>
        <name>[4Fe-4S] cluster</name>
        <dbReference type="ChEBI" id="CHEBI:49883"/>
    </ligand>
</feature>
<name>A0ABN8MK05_9CNID</name>
<dbReference type="PROSITE" id="PS51193">
    <property type="entry name" value="HELICASE_ATP_BIND_2"/>
    <property type="match status" value="1"/>
</dbReference>
<dbReference type="HAMAP" id="MF_03065">
    <property type="entry name" value="RTEL1"/>
    <property type="match status" value="1"/>
</dbReference>
<evidence type="ECO:0000256" key="6">
    <source>
        <dbReference type="ARBA" id="ARBA00022801"/>
    </source>
</evidence>